<sequence>MIEDTENLVYEGVRDLDSSKTYKDLLSDDVEEQIRAILSISQQDDWHFAQAVCFKYARHPSPDVRNISVIGLGHVARIHGAIDMGSVLELVGELRQAKRAHGPIEDMFDDIMVLSHGRGDEPSRSLGIAAVRKLDPAFRQSLRTPWLRPKSPAPPET</sequence>
<dbReference type="RefSeq" id="WP_354459327.1">
    <property type="nucleotide sequence ID" value="NZ_JBEWSZ010000001.1"/>
</dbReference>
<comment type="caution">
    <text evidence="1">The sequence shown here is derived from an EMBL/GenBank/DDBJ whole genome shotgun (WGS) entry which is preliminary data.</text>
</comment>
<dbReference type="CDD" id="cd20694">
    <property type="entry name" value="CdiI_Ct-like"/>
    <property type="match status" value="1"/>
</dbReference>
<dbReference type="Proteomes" id="UP001548832">
    <property type="component" value="Unassembled WGS sequence"/>
</dbReference>
<dbReference type="InterPro" id="IPR049796">
    <property type="entry name" value="CdiI_Ct-like"/>
</dbReference>
<protein>
    <recommendedName>
        <fullName evidence="3">HEAT repeat domain-containing protein</fullName>
    </recommendedName>
</protein>
<organism evidence="1 2">
    <name type="scientific">Mesorhizobium shangrilense</name>
    <dbReference type="NCBI Taxonomy" id="460060"/>
    <lineage>
        <taxon>Bacteria</taxon>
        <taxon>Pseudomonadati</taxon>
        <taxon>Pseudomonadota</taxon>
        <taxon>Alphaproteobacteria</taxon>
        <taxon>Hyphomicrobiales</taxon>
        <taxon>Phyllobacteriaceae</taxon>
        <taxon>Mesorhizobium</taxon>
    </lineage>
</organism>
<name>A0ABV2DB86_9HYPH</name>
<dbReference type="EMBL" id="JBEWSZ010000001">
    <property type="protein sequence ID" value="MET2827295.1"/>
    <property type="molecule type" value="Genomic_DNA"/>
</dbReference>
<reference evidence="1 2" key="1">
    <citation type="submission" date="2024-06" db="EMBL/GenBank/DDBJ databases">
        <authorList>
            <person name="Kim D.-U."/>
        </authorList>
    </citation>
    <scope>NUCLEOTIDE SEQUENCE [LARGE SCALE GENOMIC DNA]</scope>
    <source>
        <strain evidence="1 2">KACC15460</strain>
    </source>
</reference>
<proteinExistence type="predicted"/>
<evidence type="ECO:0008006" key="3">
    <source>
        <dbReference type="Google" id="ProtNLM"/>
    </source>
</evidence>
<accession>A0ABV2DB86</accession>
<evidence type="ECO:0000313" key="1">
    <source>
        <dbReference type="EMBL" id="MET2827295.1"/>
    </source>
</evidence>
<keyword evidence="2" id="KW-1185">Reference proteome</keyword>
<evidence type="ECO:0000313" key="2">
    <source>
        <dbReference type="Proteomes" id="UP001548832"/>
    </source>
</evidence>
<gene>
    <name evidence="1" type="ORF">ABVQ20_09950</name>
</gene>